<dbReference type="AlphaFoldDB" id="E0PE41"/>
<proteinExistence type="predicted"/>
<dbReference type="HOGENOM" id="CLU_2958806_0_0_9"/>
<accession>E0PE41</accession>
<dbReference type="Proteomes" id="UP000004290">
    <property type="component" value="Unassembled WGS sequence"/>
</dbReference>
<sequence length="59" mass="7100">MYQVDIEISSLFIADFFEITREKPYRNLTLEANWEILMNQRLKIKQTVGNIGEYDLRCE</sequence>
<organism evidence="1 2">
    <name type="scientific">Streptococcus equinus ATCC 700338</name>
    <dbReference type="NCBI Taxonomy" id="864569"/>
    <lineage>
        <taxon>Bacteria</taxon>
        <taxon>Bacillati</taxon>
        <taxon>Bacillota</taxon>
        <taxon>Bacilli</taxon>
        <taxon>Lactobacillales</taxon>
        <taxon>Streptococcaceae</taxon>
        <taxon>Streptococcus</taxon>
    </lineage>
</organism>
<keyword evidence="2" id="KW-1185">Reference proteome</keyword>
<comment type="caution">
    <text evidence="1">The sequence shown here is derived from an EMBL/GenBank/DDBJ whole genome shotgun (WGS) entry which is preliminary data.</text>
</comment>
<dbReference type="EMBL" id="AEEL01000014">
    <property type="protein sequence ID" value="EFM27551.1"/>
    <property type="molecule type" value="Genomic_DNA"/>
</dbReference>
<reference evidence="1 2" key="1">
    <citation type="submission" date="2010-07" db="EMBL/GenBank/DDBJ databases">
        <authorList>
            <person name="Muzny D."/>
            <person name="Qin X."/>
            <person name="Deng J."/>
            <person name="Jiang H."/>
            <person name="Liu Y."/>
            <person name="Qu J."/>
            <person name="Song X.-Z."/>
            <person name="Zhang L."/>
            <person name="Thornton R."/>
            <person name="Coyle M."/>
            <person name="Francisco L."/>
            <person name="Jackson L."/>
            <person name="Javaid M."/>
            <person name="Korchina V."/>
            <person name="Kovar C."/>
            <person name="Mata R."/>
            <person name="Mathew T."/>
            <person name="Ngo R."/>
            <person name="Nguyen L."/>
            <person name="Nguyen N."/>
            <person name="Okwuonu G."/>
            <person name="Ongeri F."/>
            <person name="Pham C."/>
            <person name="Simmons D."/>
            <person name="Wilczek-Boney K."/>
            <person name="Hale W."/>
            <person name="Jakkamsetti A."/>
            <person name="Pham P."/>
            <person name="Ruth R."/>
            <person name="San Lucas F."/>
            <person name="Warren J."/>
            <person name="Zhang J."/>
            <person name="Zhao Z."/>
            <person name="Zhou C."/>
            <person name="Zhu D."/>
            <person name="Lee S."/>
            <person name="Bess C."/>
            <person name="Blankenburg K."/>
            <person name="Forbes L."/>
            <person name="Fu Q."/>
            <person name="Gubbala S."/>
            <person name="Hirani K."/>
            <person name="Jayaseelan J.C."/>
            <person name="Lara F."/>
            <person name="Munidasa M."/>
            <person name="Palculict T."/>
            <person name="Patil S."/>
            <person name="Pu L.-L."/>
            <person name="Saada N."/>
            <person name="Tang L."/>
            <person name="Weissenberger G."/>
            <person name="Zhu Y."/>
            <person name="Hemphill L."/>
            <person name="Shang Y."/>
            <person name="Youmans B."/>
            <person name="Ayvaz T."/>
            <person name="Ross M."/>
            <person name="Santibanez J."/>
            <person name="Aqrawi P."/>
            <person name="Gross S."/>
            <person name="Joshi V."/>
            <person name="Fowler G."/>
            <person name="Nazareth L."/>
            <person name="Reid J."/>
            <person name="Worley K."/>
            <person name="Petrosino J."/>
            <person name="Highlander S."/>
            <person name="Gibbs R."/>
        </authorList>
    </citation>
    <scope>NUCLEOTIDE SEQUENCE [LARGE SCALE GENOMIC DNA]</scope>
    <source>
        <strain evidence="1 2">ATCC 700338</strain>
    </source>
</reference>
<gene>
    <name evidence="1" type="ORF">HMPREF9319_1114</name>
</gene>
<evidence type="ECO:0000313" key="2">
    <source>
        <dbReference type="Proteomes" id="UP000004290"/>
    </source>
</evidence>
<evidence type="ECO:0000313" key="1">
    <source>
        <dbReference type="EMBL" id="EFM27551.1"/>
    </source>
</evidence>
<protein>
    <submittedName>
        <fullName evidence="1">Uncharacterized protein</fullName>
    </submittedName>
</protein>
<name>E0PE41_STREI</name>